<organism evidence="2 3">
    <name type="scientific">Actinomadura rayongensis</name>
    <dbReference type="NCBI Taxonomy" id="1429076"/>
    <lineage>
        <taxon>Bacteria</taxon>
        <taxon>Bacillati</taxon>
        <taxon>Actinomycetota</taxon>
        <taxon>Actinomycetes</taxon>
        <taxon>Streptosporangiales</taxon>
        <taxon>Thermomonosporaceae</taxon>
        <taxon>Actinomadura</taxon>
    </lineage>
</organism>
<dbReference type="Pfam" id="PF03781">
    <property type="entry name" value="FGE-sulfatase"/>
    <property type="match status" value="1"/>
</dbReference>
<dbReference type="EMBL" id="WUTW01000002">
    <property type="protein sequence ID" value="MXQ64916.1"/>
    <property type="molecule type" value="Genomic_DNA"/>
</dbReference>
<dbReference type="InterPro" id="IPR005532">
    <property type="entry name" value="SUMF_dom"/>
</dbReference>
<dbReference type="InterPro" id="IPR042095">
    <property type="entry name" value="SUMF_sf"/>
</dbReference>
<dbReference type="SUPFAM" id="SSF56436">
    <property type="entry name" value="C-type lectin-like"/>
    <property type="match status" value="1"/>
</dbReference>
<dbReference type="PANTHER" id="PTHR23150">
    <property type="entry name" value="SULFATASE MODIFYING FACTOR 1, 2"/>
    <property type="match status" value="1"/>
</dbReference>
<accession>A0A6I4WA33</accession>
<reference evidence="2 3" key="1">
    <citation type="submission" date="2019-12" db="EMBL/GenBank/DDBJ databases">
        <title>Nocardia macrotermitis sp. nov. and Nocardia aurantia sp. nov., isolated from the gut of the fungus growing-termite Macrotermes natalensis.</title>
        <authorList>
            <person name="Christine B."/>
            <person name="Rene B."/>
        </authorList>
    </citation>
    <scope>NUCLEOTIDE SEQUENCE [LARGE SCALE GENOMIC DNA]</scope>
    <source>
        <strain evidence="2 3">DSM 102126</strain>
    </source>
</reference>
<dbReference type="GO" id="GO:0120147">
    <property type="term" value="F:formylglycine-generating oxidase activity"/>
    <property type="evidence" value="ECO:0007669"/>
    <property type="project" value="TreeGrafter"/>
</dbReference>
<dbReference type="PANTHER" id="PTHR23150:SF19">
    <property type="entry name" value="FORMYLGLYCINE-GENERATING ENZYME"/>
    <property type="match status" value="1"/>
</dbReference>
<keyword evidence="3" id="KW-1185">Reference proteome</keyword>
<proteinExistence type="predicted"/>
<dbReference type="InterPro" id="IPR016187">
    <property type="entry name" value="CTDL_fold"/>
</dbReference>
<comment type="caution">
    <text evidence="2">The sequence shown here is derived from an EMBL/GenBank/DDBJ whole genome shotgun (WGS) entry which is preliminary data.</text>
</comment>
<dbReference type="Proteomes" id="UP000431901">
    <property type="component" value="Unassembled WGS sequence"/>
</dbReference>
<name>A0A6I4WA33_9ACTN</name>
<dbReference type="Gene3D" id="3.90.1580.10">
    <property type="entry name" value="paralog of FGE (formylglycine-generating enzyme)"/>
    <property type="match status" value="1"/>
</dbReference>
<evidence type="ECO:0000313" key="2">
    <source>
        <dbReference type="EMBL" id="MXQ64916.1"/>
    </source>
</evidence>
<protein>
    <submittedName>
        <fullName evidence="2">SUMF1/EgtB/PvdO family nonheme iron enzyme</fullName>
    </submittedName>
</protein>
<evidence type="ECO:0000313" key="3">
    <source>
        <dbReference type="Proteomes" id="UP000431901"/>
    </source>
</evidence>
<dbReference type="InterPro" id="IPR051043">
    <property type="entry name" value="Sulfatase_Mod_Factor_Kinase"/>
</dbReference>
<dbReference type="RefSeq" id="WP_337193444.1">
    <property type="nucleotide sequence ID" value="NZ_JBHLYI010000001.1"/>
</dbReference>
<evidence type="ECO:0000259" key="1">
    <source>
        <dbReference type="Pfam" id="PF03781"/>
    </source>
</evidence>
<sequence length="170" mass="17972">MVPDLWWTSVPVSRSLADELGELAGVLESGHGRLPVTGVDWLRAARIAAALGGRLPTSDEWEWMAGGGHRRYPWGDDEPDYGGPIRANLRGLGLGATSPVGSFPDGATPDGIRDVAGNVWEWTSTPVPGGHVLRGGSYRSISLYARCSYANEAPPTIVSPGIGVRVVKDA</sequence>
<gene>
    <name evidence="2" type="ORF">GQ466_12795</name>
</gene>
<feature type="domain" description="Sulfatase-modifying factor enzyme-like" evidence="1">
    <location>
        <begin position="29"/>
        <end position="168"/>
    </location>
</feature>
<dbReference type="AlphaFoldDB" id="A0A6I4WA33"/>